<comment type="caution">
    <text evidence="1">The sequence shown here is derived from an EMBL/GenBank/DDBJ whole genome shotgun (WGS) entry which is preliminary data.</text>
</comment>
<evidence type="ECO:0000313" key="2">
    <source>
        <dbReference type="Proteomes" id="UP000257039"/>
    </source>
</evidence>
<accession>A0A4P9VPX2</accession>
<name>A0A4P9VPX2_9GAMM</name>
<evidence type="ECO:0008006" key="3">
    <source>
        <dbReference type="Google" id="ProtNLM"/>
    </source>
</evidence>
<dbReference type="RefSeq" id="WP_094788499.1">
    <property type="nucleotide sequence ID" value="NZ_NDXW01000001.1"/>
</dbReference>
<dbReference type="AlphaFoldDB" id="A0A4P9VPX2"/>
<dbReference type="Proteomes" id="UP000257039">
    <property type="component" value="Unassembled WGS sequence"/>
</dbReference>
<reference evidence="1 2" key="1">
    <citation type="submission" date="2017-04" db="EMBL/GenBank/DDBJ databases">
        <title>Draft genome sequence of Zooshikella ganghwensis VG4 isolated from Red Sea sediments.</title>
        <authorList>
            <person name="Rehman Z."/>
            <person name="Alam I."/>
            <person name="Kamau A."/>
            <person name="Bajic V."/>
            <person name="Leiknes T."/>
        </authorList>
    </citation>
    <scope>NUCLEOTIDE SEQUENCE [LARGE SCALE GENOMIC DNA]</scope>
    <source>
        <strain evidence="1 2">VG4</strain>
    </source>
</reference>
<proteinExistence type="predicted"/>
<gene>
    <name evidence="1" type="ORF">B9G39_20050</name>
</gene>
<organism evidence="1 2">
    <name type="scientific">Zooshikella ganghwensis</name>
    <dbReference type="NCBI Taxonomy" id="202772"/>
    <lineage>
        <taxon>Bacteria</taxon>
        <taxon>Pseudomonadati</taxon>
        <taxon>Pseudomonadota</taxon>
        <taxon>Gammaproteobacteria</taxon>
        <taxon>Oceanospirillales</taxon>
        <taxon>Zooshikellaceae</taxon>
        <taxon>Zooshikella</taxon>
    </lineage>
</organism>
<keyword evidence="2" id="KW-1185">Reference proteome</keyword>
<sequence>MRVNSLASQLESDPPEQVLSKLEKIAFPERDRVQFLLNYGILKSLSGDFEASIKDIQTAKKVIQQVEAISVSENIGAVTVNDTLKSYVATPGEQMLIHQILVTNYLLTGQLNEARVEVLQAQVKAKKFAETSEMTGRLASMEYLAGLVYELLNEVDSAMISYRNAARFMKKREMDIPSVLQNSLLRCSYSLGLKNEYKKYVKLYGKKADRVDTKKGELTVIFWDGIVSAKKQNFITVYVPKLEHNVTLALPYYSDQTKLINPLTFTAGDKVYNTVPIENVEKIVREDLEAQQKVIYSTALARMITKHLAIKMSQGQNTEGLSILLNIASVLTEAADVRSWNMLPSSIQVARVRLAPGRYQLFPSKVKEKIAAEKNNLWDKLFSITQLKDKAEEPSLSTSIVKGKKLDEFMLDIKAGQKVLLFIPGVTNRVYSHYM</sequence>
<dbReference type="EMBL" id="NDXW01000001">
    <property type="protein sequence ID" value="RDH45558.1"/>
    <property type="molecule type" value="Genomic_DNA"/>
</dbReference>
<protein>
    <recommendedName>
        <fullName evidence="3">Tetratricopeptide repeat protein</fullName>
    </recommendedName>
</protein>
<evidence type="ECO:0000313" key="1">
    <source>
        <dbReference type="EMBL" id="RDH45558.1"/>
    </source>
</evidence>